<evidence type="ECO:0000256" key="4">
    <source>
        <dbReference type="ARBA" id="ARBA00022692"/>
    </source>
</evidence>
<dbReference type="GO" id="GO:0016020">
    <property type="term" value="C:membrane"/>
    <property type="evidence" value="ECO:0007669"/>
    <property type="project" value="UniProtKB-SubCell"/>
</dbReference>
<organism evidence="9 10">
    <name type="scientific">Pseudovirgaria hyperparasitica</name>
    <dbReference type="NCBI Taxonomy" id="470096"/>
    <lineage>
        <taxon>Eukaryota</taxon>
        <taxon>Fungi</taxon>
        <taxon>Dikarya</taxon>
        <taxon>Ascomycota</taxon>
        <taxon>Pezizomycotina</taxon>
        <taxon>Dothideomycetes</taxon>
        <taxon>Dothideomycetes incertae sedis</taxon>
        <taxon>Acrospermales</taxon>
        <taxon>Acrospermaceae</taxon>
        <taxon>Pseudovirgaria</taxon>
    </lineage>
</organism>
<evidence type="ECO:0000313" key="10">
    <source>
        <dbReference type="Proteomes" id="UP000799437"/>
    </source>
</evidence>
<evidence type="ECO:0000313" key="9">
    <source>
        <dbReference type="EMBL" id="KAF2752905.1"/>
    </source>
</evidence>
<dbReference type="InterPro" id="IPR050321">
    <property type="entry name" value="Glycosyltr_2/OpgH_subfam"/>
</dbReference>
<evidence type="ECO:0000256" key="1">
    <source>
        <dbReference type="ARBA" id="ARBA00004141"/>
    </source>
</evidence>
<comment type="subcellular location">
    <subcellularLocation>
        <location evidence="1">Membrane</location>
        <topology evidence="1">Multi-pass membrane protein</topology>
    </subcellularLocation>
</comment>
<dbReference type="PANTHER" id="PTHR43867:SF2">
    <property type="entry name" value="CELLULOSE SYNTHASE CATALYTIC SUBUNIT A [UDP-FORMING]"/>
    <property type="match status" value="1"/>
</dbReference>
<keyword evidence="6 7" id="KW-0472">Membrane</keyword>
<feature type="transmembrane region" description="Helical" evidence="7">
    <location>
        <begin position="130"/>
        <end position="154"/>
    </location>
</feature>
<feature type="transmembrane region" description="Helical" evidence="7">
    <location>
        <begin position="429"/>
        <end position="452"/>
    </location>
</feature>
<dbReference type="InterPro" id="IPR001173">
    <property type="entry name" value="Glyco_trans_2-like"/>
</dbReference>
<feature type="transmembrane region" description="Helical" evidence="7">
    <location>
        <begin position="458"/>
        <end position="480"/>
    </location>
</feature>
<feature type="transmembrane region" description="Helical" evidence="7">
    <location>
        <begin position="564"/>
        <end position="582"/>
    </location>
</feature>
<feature type="transmembrane region" description="Helical" evidence="7">
    <location>
        <begin position="533"/>
        <end position="552"/>
    </location>
</feature>
<keyword evidence="2" id="KW-0328">Glycosyltransferase</keyword>
<feature type="domain" description="Glycosyltransferase 2-like" evidence="8">
    <location>
        <begin position="263"/>
        <end position="451"/>
    </location>
</feature>
<dbReference type="GeneID" id="54483259"/>
<dbReference type="GO" id="GO:0016757">
    <property type="term" value="F:glycosyltransferase activity"/>
    <property type="evidence" value="ECO:0007669"/>
    <property type="project" value="UniProtKB-KW"/>
</dbReference>
<keyword evidence="10" id="KW-1185">Reference proteome</keyword>
<feature type="transmembrane region" description="Helical" evidence="7">
    <location>
        <begin position="103"/>
        <end position="124"/>
    </location>
</feature>
<reference evidence="9" key="1">
    <citation type="journal article" date="2020" name="Stud. Mycol.">
        <title>101 Dothideomycetes genomes: a test case for predicting lifestyles and emergence of pathogens.</title>
        <authorList>
            <person name="Haridas S."/>
            <person name="Albert R."/>
            <person name="Binder M."/>
            <person name="Bloem J."/>
            <person name="Labutti K."/>
            <person name="Salamov A."/>
            <person name="Andreopoulos B."/>
            <person name="Baker S."/>
            <person name="Barry K."/>
            <person name="Bills G."/>
            <person name="Bluhm B."/>
            <person name="Cannon C."/>
            <person name="Castanera R."/>
            <person name="Culley D."/>
            <person name="Daum C."/>
            <person name="Ezra D."/>
            <person name="Gonzalez J."/>
            <person name="Henrissat B."/>
            <person name="Kuo A."/>
            <person name="Liang C."/>
            <person name="Lipzen A."/>
            <person name="Lutzoni F."/>
            <person name="Magnuson J."/>
            <person name="Mondo S."/>
            <person name="Nolan M."/>
            <person name="Ohm R."/>
            <person name="Pangilinan J."/>
            <person name="Park H.-J."/>
            <person name="Ramirez L."/>
            <person name="Alfaro M."/>
            <person name="Sun H."/>
            <person name="Tritt A."/>
            <person name="Yoshinaga Y."/>
            <person name="Zwiers L.-H."/>
            <person name="Turgeon B."/>
            <person name="Goodwin S."/>
            <person name="Spatafora J."/>
            <person name="Crous P."/>
            <person name="Grigoriev I."/>
        </authorList>
    </citation>
    <scope>NUCLEOTIDE SEQUENCE</scope>
    <source>
        <strain evidence="9">CBS 121739</strain>
    </source>
</reference>
<evidence type="ECO:0000256" key="6">
    <source>
        <dbReference type="ARBA" id="ARBA00023136"/>
    </source>
</evidence>
<dbReference type="Pfam" id="PF13632">
    <property type="entry name" value="Glyco_trans_2_3"/>
    <property type="match status" value="1"/>
</dbReference>
<dbReference type="InterPro" id="IPR029044">
    <property type="entry name" value="Nucleotide-diphossugar_trans"/>
</dbReference>
<keyword evidence="5 7" id="KW-1133">Transmembrane helix</keyword>
<dbReference type="Gene3D" id="3.90.550.10">
    <property type="entry name" value="Spore Coat Polysaccharide Biosynthesis Protein SpsA, Chain A"/>
    <property type="match status" value="1"/>
</dbReference>
<keyword evidence="4 7" id="KW-0812">Transmembrane</keyword>
<sequence length="587" mass="66928">MFTIKTPSRTLIRPCVGIPFSNKHYQQESAHDDIEASATANAVAVEKQEEYPSAEGKKTTPNIFRRARNNLIATYAPRVPPPLILPSGPTDVEKVSYLKTNRLFLYTFGCLSFLSLSAGMWLFVVSSIPFYWFGLMVVLLQCYLFVSYAVSICGKDWDYEAHKKTLEDHPVTPETAPTVDIYLPCCKEPIEVLENTYKHVTELIYPPDKLKVYVLDDGADEAVKTLAEQYGFTYILRDDRPRLKKAGNLRWAFARTSGDFFNIYDADFCPRPDFLMEIIPEHIANPRAAIIQTPQFFRIKDEQTWVEQGAGAVQELFYRVIQVNRNRFGASICVGSNAVYRRQALVEVGGTAEIGFSEDVHTGFYALTRGWQVKYVPLCLACGICPDTPRAFFSQQMRWCMGSTTLLTNPDFWTSPLSLMQKICYLSGMMYYSAISLSIFLNPLPGILMIWVRPEYVRYYNLAFAVPSILYSLLAIRVWAKASYGLNVQFVMMIQSFAYFTAIKDRLFGRALAWVPSGDTKAHKNNKYRNMRIMAWVWMCSASGALIAGTTYQVLRGMKWYDCFPVLCLTAFNFFLAHRFLLCHGKL</sequence>
<evidence type="ECO:0000256" key="5">
    <source>
        <dbReference type="ARBA" id="ARBA00022989"/>
    </source>
</evidence>
<dbReference type="OrthoDB" id="72851at2759"/>
<proteinExistence type="predicted"/>
<dbReference type="Proteomes" id="UP000799437">
    <property type="component" value="Unassembled WGS sequence"/>
</dbReference>
<evidence type="ECO:0000256" key="3">
    <source>
        <dbReference type="ARBA" id="ARBA00022679"/>
    </source>
</evidence>
<dbReference type="RefSeq" id="XP_033595356.1">
    <property type="nucleotide sequence ID" value="XM_033742205.1"/>
</dbReference>
<accession>A0A6A6VRX0</accession>
<dbReference type="AlphaFoldDB" id="A0A6A6VRX0"/>
<dbReference type="EMBL" id="ML996591">
    <property type="protein sequence ID" value="KAF2752905.1"/>
    <property type="molecule type" value="Genomic_DNA"/>
</dbReference>
<gene>
    <name evidence="9" type="ORF">EJ05DRAFT_445950</name>
</gene>
<protein>
    <submittedName>
        <fullName evidence="9">Nucleotide-diphospho-sugar transferase</fullName>
    </submittedName>
</protein>
<evidence type="ECO:0000256" key="7">
    <source>
        <dbReference type="SAM" id="Phobius"/>
    </source>
</evidence>
<dbReference type="SUPFAM" id="SSF53448">
    <property type="entry name" value="Nucleotide-diphospho-sugar transferases"/>
    <property type="match status" value="1"/>
</dbReference>
<evidence type="ECO:0000256" key="2">
    <source>
        <dbReference type="ARBA" id="ARBA00022676"/>
    </source>
</evidence>
<evidence type="ECO:0000259" key="8">
    <source>
        <dbReference type="Pfam" id="PF13632"/>
    </source>
</evidence>
<dbReference type="PANTHER" id="PTHR43867">
    <property type="entry name" value="CELLULOSE SYNTHASE CATALYTIC SUBUNIT A [UDP-FORMING]"/>
    <property type="match status" value="1"/>
</dbReference>
<dbReference type="CDD" id="cd06421">
    <property type="entry name" value="CESA_CelA_like"/>
    <property type="match status" value="1"/>
</dbReference>
<keyword evidence="3 9" id="KW-0808">Transferase</keyword>
<name>A0A6A6VRX0_9PEZI</name>